<dbReference type="AlphaFoldDB" id="A0A1L7XRP5"/>
<evidence type="ECO:0000313" key="3">
    <source>
        <dbReference type="Proteomes" id="UP000184330"/>
    </source>
</evidence>
<gene>
    <name evidence="2" type="ORF">PAC_17621</name>
</gene>
<sequence>MFEHFTFGAQAQTLYAQHEDSFPSPTDCSFRLETPPPTSCYEGEVSRGGISDIVDKFSEQSLRPDEDERPQRSIWNNTLPIPDFDNDMEEFTPEELSYISTKRGKVTLEPHSQSLPNLPAMSRNGTVACRRLQRQLNVQLQTCNSHIRDISALVEDMISTSSQCRLYKSTSRPYLNSPLATPFVTEPLELDVDDEEPRAAPGLHEDEGFAEMEDNVEDEFSLRRASTPSGIRKFGYNLVRYRSSGECVRGAKVRCVPRMRRRKPRPIVE</sequence>
<evidence type="ECO:0000313" key="2">
    <source>
        <dbReference type="EMBL" id="CZR67722.1"/>
    </source>
</evidence>
<reference evidence="2 3" key="1">
    <citation type="submission" date="2016-03" db="EMBL/GenBank/DDBJ databases">
        <authorList>
            <person name="Ploux O."/>
        </authorList>
    </citation>
    <scope>NUCLEOTIDE SEQUENCE [LARGE SCALE GENOMIC DNA]</scope>
    <source>
        <strain evidence="2 3">UAMH 11012</strain>
    </source>
</reference>
<accession>A0A1L7XRP5</accession>
<feature type="region of interest" description="Disordered" evidence="1">
    <location>
        <begin position="59"/>
        <end position="80"/>
    </location>
</feature>
<dbReference type="EMBL" id="FJOG01000046">
    <property type="protein sequence ID" value="CZR67722.1"/>
    <property type="molecule type" value="Genomic_DNA"/>
</dbReference>
<name>A0A1L7XRP5_9HELO</name>
<feature type="compositionally biased region" description="Basic and acidic residues" evidence="1">
    <location>
        <begin position="59"/>
        <end position="71"/>
    </location>
</feature>
<protein>
    <submittedName>
        <fullName evidence="2">Uncharacterized protein</fullName>
    </submittedName>
</protein>
<evidence type="ECO:0000256" key="1">
    <source>
        <dbReference type="SAM" id="MobiDB-lite"/>
    </source>
</evidence>
<dbReference type="OrthoDB" id="3910171at2759"/>
<proteinExistence type="predicted"/>
<keyword evidence="3" id="KW-1185">Reference proteome</keyword>
<dbReference type="Proteomes" id="UP000184330">
    <property type="component" value="Unassembled WGS sequence"/>
</dbReference>
<organism evidence="2 3">
    <name type="scientific">Phialocephala subalpina</name>
    <dbReference type="NCBI Taxonomy" id="576137"/>
    <lineage>
        <taxon>Eukaryota</taxon>
        <taxon>Fungi</taxon>
        <taxon>Dikarya</taxon>
        <taxon>Ascomycota</taxon>
        <taxon>Pezizomycotina</taxon>
        <taxon>Leotiomycetes</taxon>
        <taxon>Helotiales</taxon>
        <taxon>Mollisiaceae</taxon>
        <taxon>Phialocephala</taxon>
        <taxon>Phialocephala fortinii species complex</taxon>
    </lineage>
</organism>